<dbReference type="EMBL" id="VCKW01000431">
    <property type="protein sequence ID" value="TMQ87415.1"/>
    <property type="molecule type" value="Genomic_DNA"/>
</dbReference>
<feature type="non-terminal residue" evidence="2">
    <location>
        <position position="388"/>
    </location>
</feature>
<protein>
    <submittedName>
        <fullName evidence="2">ArsA family ATPase</fullName>
    </submittedName>
</protein>
<dbReference type="InterPro" id="IPR027417">
    <property type="entry name" value="P-loop_NTPase"/>
</dbReference>
<dbReference type="CDD" id="cd02035">
    <property type="entry name" value="ArsA"/>
    <property type="match status" value="1"/>
</dbReference>
<accession>A0A5C4IYY5</accession>
<dbReference type="AlphaFoldDB" id="A0A5C4IYY5"/>
<dbReference type="InterPro" id="IPR016300">
    <property type="entry name" value="ATPase_ArsA/GET3"/>
</dbReference>
<feature type="domain" description="ArsA/GET3 Anion-transporting ATPase-like" evidence="1">
    <location>
        <begin position="22"/>
        <end position="290"/>
    </location>
</feature>
<comment type="caution">
    <text evidence="2">The sequence shown here is derived from an EMBL/GenBank/DDBJ whole genome shotgun (WGS) entry which is preliminary data.</text>
</comment>
<dbReference type="Gene3D" id="3.40.50.300">
    <property type="entry name" value="P-loop containing nucleotide triphosphate hydrolases"/>
    <property type="match status" value="1"/>
</dbReference>
<name>A0A5C4IYY5_9ACTN</name>
<organism evidence="2 3">
    <name type="scientific">Actinomadura soli</name>
    <dbReference type="NCBI Taxonomy" id="2508997"/>
    <lineage>
        <taxon>Bacteria</taxon>
        <taxon>Bacillati</taxon>
        <taxon>Actinomycetota</taxon>
        <taxon>Actinomycetes</taxon>
        <taxon>Streptosporangiales</taxon>
        <taxon>Thermomonosporaceae</taxon>
        <taxon>Actinomadura</taxon>
    </lineage>
</organism>
<proteinExistence type="predicted"/>
<dbReference type="OrthoDB" id="5490584at2"/>
<keyword evidence="3" id="KW-1185">Reference proteome</keyword>
<dbReference type="RefSeq" id="WP_138650441.1">
    <property type="nucleotide sequence ID" value="NZ_VCKW01000431.1"/>
</dbReference>
<evidence type="ECO:0000313" key="2">
    <source>
        <dbReference type="EMBL" id="TMQ87415.1"/>
    </source>
</evidence>
<evidence type="ECO:0000313" key="3">
    <source>
        <dbReference type="Proteomes" id="UP000309174"/>
    </source>
</evidence>
<reference evidence="2 3" key="1">
    <citation type="submission" date="2019-05" db="EMBL/GenBank/DDBJ databases">
        <title>Draft genome sequence of Actinomadura sp. 14C53.</title>
        <authorList>
            <person name="Saricaoglu S."/>
            <person name="Isik K."/>
        </authorList>
    </citation>
    <scope>NUCLEOTIDE SEQUENCE [LARGE SCALE GENOMIC DNA]</scope>
    <source>
        <strain evidence="2 3">14C53</strain>
    </source>
</reference>
<dbReference type="PANTHER" id="PTHR10803">
    <property type="entry name" value="ARSENICAL PUMP-DRIVING ATPASE ARSENITE-TRANSLOCATING ATPASE"/>
    <property type="match status" value="1"/>
</dbReference>
<dbReference type="InterPro" id="IPR025723">
    <property type="entry name" value="ArsA/GET3_ATPase-like"/>
</dbReference>
<evidence type="ECO:0000259" key="1">
    <source>
        <dbReference type="Pfam" id="PF02374"/>
    </source>
</evidence>
<sequence length="388" mass="42011">MSPTGKTPPALDVDALLDDPRTKIIVCCGSGGVGKTTTAAALGVRAAERGRDVVVLTVDPARRLAQSMGLSELDNNPRKIEIDGDGELHAMMLDMKRTFDEIVEAHADPDRAKQILANPFYQSLSSSLSGTQEYMAMEKLGQLHRSGAWDLIVVDTPPSRNALDFLDAPERMGRFLDGRFMKILAAPAKTGGRFGVKVISAGFGVFTGVINKVIGVQLLRDVQTFVAAFDTMFGGFRERAEKTFKLLQTPGTAFLVVAAPEPDALREASYFVERLAEERMPLAGLVVNRVHGSVADTLSRGTTTSRNDLLSAARSQAAAETLEERGEHTLTAALLRLHTDRMQLAAREERLRDHFASTHPTVPVTAVPAQAEDVHDLDGLRQVGEDLA</sequence>
<dbReference type="PANTHER" id="PTHR10803:SF26">
    <property type="entry name" value="ANION TRANSPORTER ATPASE-RELATED"/>
    <property type="match status" value="1"/>
</dbReference>
<dbReference type="GO" id="GO:0016887">
    <property type="term" value="F:ATP hydrolysis activity"/>
    <property type="evidence" value="ECO:0007669"/>
    <property type="project" value="InterPro"/>
</dbReference>
<gene>
    <name evidence="2" type="ORF">ETD83_39875</name>
</gene>
<dbReference type="Pfam" id="PF02374">
    <property type="entry name" value="ArsA_ATPase"/>
    <property type="match status" value="1"/>
</dbReference>
<dbReference type="GO" id="GO:0005524">
    <property type="term" value="F:ATP binding"/>
    <property type="evidence" value="ECO:0007669"/>
    <property type="project" value="InterPro"/>
</dbReference>
<dbReference type="SUPFAM" id="SSF52540">
    <property type="entry name" value="P-loop containing nucleoside triphosphate hydrolases"/>
    <property type="match status" value="1"/>
</dbReference>
<dbReference type="Proteomes" id="UP000309174">
    <property type="component" value="Unassembled WGS sequence"/>
</dbReference>